<dbReference type="PANTHER" id="PTHR37610">
    <property type="entry name" value="CCHC-TYPE DOMAIN-CONTAINING PROTEIN"/>
    <property type="match status" value="1"/>
</dbReference>
<accession>V7BHJ0</accession>
<gene>
    <name evidence="2" type="ORF">PHAVU_007G115000g</name>
</gene>
<dbReference type="AlphaFoldDB" id="V7BHJ0"/>
<feature type="chain" id="PRO_5004754338" description="Retrotransposon gag domain-containing protein" evidence="1">
    <location>
        <begin position="22"/>
        <end position="111"/>
    </location>
</feature>
<dbReference type="Proteomes" id="UP000000226">
    <property type="component" value="Chromosome 7"/>
</dbReference>
<evidence type="ECO:0000313" key="3">
    <source>
        <dbReference type="Proteomes" id="UP000000226"/>
    </source>
</evidence>
<dbReference type="Gramene" id="ESW15931">
    <property type="protein sequence ID" value="ESW15931"/>
    <property type="gene ID" value="PHAVU_007G115000g"/>
</dbReference>
<reference evidence="3" key="1">
    <citation type="journal article" date="2014" name="Nat. Genet.">
        <title>A reference genome for common bean and genome-wide analysis of dual domestications.</title>
        <authorList>
            <person name="Schmutz J."/>
            <person name="McClean P.E."/>
            <person name="Mamidi S."/>
            <person name="Wu G.A."/>
            <person name="Cannon S.B."/>
            <person name="Grimwood J."/>
            <person name="Jenkins J."/>
            <person name="Shu S."/>
            <person name="Song Q."/>
            <person name="Chavarro C."/>
            <person name="Torres-Torres M."/>
            <person name="Geffroy V."/>
            <person name="Moghaddam S.M."/>
            <person name="Gao D."/>
            <person name="Abernathy B."/>
            <person name="Barry K."/>
            <person name="Blair M."/>
            <person name="Brick M.A."/>
            <person name="Chovatia M."/>
            <person name="Gepts P."/>
            <person name="Goodstein D.M."/>
            <person name="Gonzales M."/>
            <person name="Hellsten U."/>
            <person name="Hyten D.L."/>
            <person name="Jia G."/>
            <person name="Kelly J.D."/>
            <person name="Kudrna D."/>
            <person name="Lee R."/>
            <person name="Richard M.M."/>
            <person name="Miklas P.N."/>
            <person name="Osorno J.M."/>
            <person name="Rodrigues J."/>
            <person name="Thareau V."/>
            <person name="Urrea C.A."/>
            <person name="Wang M."/>
            <person name="Yu Y."/>
            <person name="Zhang M."/>
            <person name="Wing R.A."/>
            <person name="Cregan P.B."/>
            <person name="Rokhsar D.S."/>
            <person name="Jackson S.A."/>
        </authorList>
    </citation>
    <scope>NUCLEOTIDE SEQUENCE [LARGE SCALE GENOMIC DNA]</scope>
    <source>
        <strain evidence="3">cv. G19833</strain>
    </source>
</reference>
<dbReference type="PANTHER" id="PTHR37610:SF92">
    <property type="entry name" value="RETROTRANSPOSON COPIA-LIKE N-TERMINAL DOMAIN-CONTAINING PROTEIN"/>
    <property type="match status" value="1"/>
</dbReference>
<organism evidence="2 3">
    <name type="scientific">Phaseolus vulgaris</name>
    <name type="common">Kidney bean</name>
    <name type="synonym">French bean</name>
    <dbReference type="NCBI Taxonomy" id="3885"/>
    <lineage>
        <taxon>Eukaryota</taxon>
        <taxon>Viridiplantae</taxon>
        <taxon>Streptophyta</taxon>
        <taxon>Embryophyta</taxon>
        <taxon>Tracheophyta</taxon>
        <taxon>Spermatophyta</taxon>
        <taxon>Magnoliopsida</taxon>
        <taxon>eudicotyledons</taxon>
        <taxon>Gunneridae</taxon>
        <taxon>Pentapetalae</taxon>
        <taxon>rosids</taxon>
        <taxon>fabids</taxon>
        <taxon>Fabales</taxon>
        <taxon>Fabaceae</taxon>
        <taxon>Papilionoideae</taxon>
        <taxon>50 kb inversion clade</taxon>
        <taxon>NPAAA clade</taxon>
        <taxon>indigoferoid/millettioid clade</taxon>
        <taxon>Phaseoleae</taxon>
        <taxon>Phaseolus</taxon>
    </lineage>
</organism>
<evidence type="ECO:0000256" key="1">
    <source>
        <dbReference type="SAM" id="SignalP"/>
    </source>
</evidence>
<evidence type="ECO:0008006" key="4">
    <source>
        <dbReference type="Google" id="ProtNLM"/>
    </source>
</evidence>
<proteinExistence type="predicted"/>
<name>V7BHJ0_PHAVU</name>
<protein>
    <recommendedName>
        <fullName evidence="4">Retrotransposon gag domain-containing protein</fullName>
    </recommendedName>
</protein>
<evidence type="ECO:0000313" key="2">
    <source>
        <dbReference type="EMBL" id="ESW15931.1"/>
    </source>
</evidence>
<keyword evidence="3" id="KW-1185">Reference proteome</keyword>
<dbReference type="EMBL" id="CM002294">
    <property type="protein sequence ID" value="ESW15931.1"/>
    <property type="molecule type" value="Genomic_DNA"/>
</dbReference>
<sequence>MKKTPIIVWLWNFMVSEICDTCMFLNSARTIWIAIEQTYSKAKDVAQICDVKVKTMAAKQGTKTVTEYANPLKALWMELDHYRSLRPNVTRIQVGNEEYLFTSLRGSVEIF</sequence>
<keyword evidence="1" id="KW-0732">Signal</keyword>
<dbReference type="OMA" id="SKEIWNA"/>
<feature type="signal peptide" evidence="1">
    <location>
        <begin position="1"/>
        <end position="21"/>
    </location>
</feature>
<dbReference type="OrthoDB" id="1418408at2759"/>